<name>A0A1G7YG06_9FLAO</name>
<protein>
    <submittedName>
        <fullName evidence="1">Uncharacterized protein</fullName>
    </submittedName>
</protein>
<evidence type="ECO:0000313" key="1">
    <source>
        <dbReference type="EMBL" id="SDG94830.1"/>
    </source>
</evidence>
<sequence length="51" mass="6021">MNKRIISNFKITKRLFFKKSDIVKWITSSKVTTKEELNQLADGYIFKNPLS</sequence>
<gene>
    <name evidence="1" type="ORF">SAMN04488062_103173</name>
</gene>
<keyword evidence="2" id="KW-1185">Reference proteome</keyword>
<evidence type="ECO:0000313" key="2">
    <source>
        <dbReference type="Proteomes" id="UP000199274"/>
    </source>
</evidence>
<accession>A0A1G7YG06</accession>
<dbReference type="Proteomes" id="UP000199274">
    <property type="component" value="Unassembled WGS sequence"/>
</dbReference>
<dbReference type="STRING" id="178355.SAMN04488062_103173"/>
<organism evidence="1 2">
    <name type="scientific">Flavobacterium omnivorum</name>
    <dbReference type="NCBI Taxonomy" id="178355"/>
    <lineage>
        <taxon>Bacteria</taxon>
        <taxon>Pseudomonadati</taxon>
        <taxon>Bacteroidota</taxon>
        <taxon>Flavobacteriia</taxon>
        <taxon>Flavobacteriales</taxon>
        <taxon>Flavobacteriaceae</taxon>
        <taxon>Flavobacterium</taxon>
    </lineage>
</organism>
<reference evidence="2" key="1">
    <citation type="submission" date="2016-10" db="EMBL/GenBank/DDBJ databases">
        <authorList>
            <person name="Varghese N."/>
            <person name="Submissions S."/>
        </authorList>
    </citation>
    <scope>NUCLEOTIDE SEQUENCE [LARGE SCALE GENOMIC DNA]</scope>
    <source>
        <strain evidence="2">CGMCC 1.2747</strain>
    </source>
</reference>
<proteinExistence type="predicted"/>
<dbReference type="RefSeq" id="WP_175455432.1">
    <property type="nucleotide sequence ID" value="NZ_FNDB01000003.1"/>
</dbReference>
<dbReference type="AlphaFoldDB" id="A0A1G7YG06"/>
<dbReference type="EMBL" id="FNDB01000003">
    <property type="protein sequence ID" value="SDG94830.1"/>
    <property type="molecule type" value="Genomic_DNA"/>
</dbReference>